<keyword evidence="2" id="KW-1185">Reference proteome</keyword>
<proteinExistence type="predicted"/>
<name>A0A9E7HK43_9LILI</name>
<evidence type="ECO:0000313" key="1">
    <source>
        <dbReference type="EMBL" id="URE36071.1"/>
    </source>
</evidence>
<sequence length="129" mass="15051">MESCRGVQVPPVILMCSVRQQLESANLQRSYFDNKLKNATRDTNMKFRNPKFLSMLNQLRFCLLEMYLKLHKIPFFTALWKIDKDGKVKGAVDTCFRLLHSHARSSSWLTSIPIPMKNPLELACKGRRY</sequence>
<accession>A0A9E7HK43</accession>
<dbReference type="AlphaFoldDB" id="A0A9E7HK43"/>
<dbReference type="PANTHER" id="PTHR32116:SF31">
    <property type="entry name" value="GALACTURONOSYLTRANSFERASE 8"/>
    <property type="match status" value="1"/>
</dbReference>
<reference evidence="1" key="1">
    <citation type="submission" date="2022-05" db="EMBL/GenBank/DDBJ databases">
        <title>The Musa troglodytarum L. genome provides insights into the mechanism of non-climacteric behaviour and enrichment of carotenoids.</title>
        <authorList>
            <person name="Wang J."/>
        </authorList>
    </citation>
    <scope>NUCLEOTIDE SEQUENCE</scope>
    <source>
        <tissue evidence="1">Leaf</tissue>
    </source>
</reference>
<protein>
    <submittedName>
        <fullName evidence="1">Galacturonosyltransferase</fullName>
    </submittedName>
</protein>
<organism evidence="1 2">
    <name type="scientific">Musa troglodytarum</name>
    <name type="common">fe'i banana</name>
    <dbReference type="NCBI Taxonomy" id="320322"/>
    <lineage>
        <taxon>Eukaryota</taxon>
        <taxon>Viridiplantae</taxon>
        <taxon>Streptophyta</taxon>
        <taxon>Embryophyta</taxon>
        <taxon>Tracheophyta</taxon>
        <taxon>Spermatophyta</taxon>
        <taxon>Magnoliopsida</taxon>
        <taxon>Liliopsida</taxon>
        <taxon>Zingiberales</taxon>
        <taxon>Musaceae</taxon>
        <taxon>Musa</taxon>
    </lineage>
</organism>
<gene>
    <name evidence="1" type="ORF">MUK42_37685</name>
</gene>
<dbReference type="InterPro" id="IPR029993">
    <property type="entry name" value="GAUT"/>
</dbReference>
<dbReference type="Proteomes" id="UP001055439">
    <property type="component" value="Chromosome 8"/>
</dbReference>
<evidence type="ECO:0000313" key="2">
    <source>
        <dbReference type="Proteomes" id="UP001055439"/>
    </source>
</evidence>
<dbReference type="GO" id="GO:0047262">
    <property type="term" value="F:polygalacturonate 4-alpha-galacturonosyltransferase activity"/>
    <property type="evidence" value="ECO:0007669"/>
    <property type="project" value="InterPro"/>
</dbReference>
<dbReference type="OrthoDB" id="1720352at2759"/>
<dbReference type="PANTHER" id="PTHR32116">
    <property type="entry name" value="GALACTURONOSYLTRANSFERASE 4-RELATED"/>
    <property type="match status" value="1"/>
</dbReference>
<dbReference type="EMBL" id="CP097510">
    <property type="protein sequence ID" value="URE36071.1"/>
    <property type="molecule type" value="Genomic_DNA"/>
</dbReference>